<comment type="caution">
    <text evidence="1">The sequence shown here is derived from an EMBL/GenBank/DDBJ whole genome shotgun (WGS) entry which is preliminary data.</text>
</comment>
<name>A0A8T0CQG8_CORYI</name>
<keyword evidence="2" id="KW-1185">Reference proteome</keyword>
<dbReference type="Proteomes" id="UP000806378">
    <property type="component" value="Unassembled WGS sequence"/>
</dbReference>
<evidence type="ECO:0000313" key="2">
    <source>
        <dbReference type="Proteomes" id="UP000806378"/>
    </source>
</evidence>
<sequence length="84" mass="9428">MGCIPDTVKGKKVQPIHSLVKDDDNIQGEAREESEHSNSQSVQLVRLEFCSGGFDILFDVSYLLSCQVDLCMTSSHKIPYIWIP</sequence>
<reference evidence="1" key="1">
    <citation type="submission" date="2020-05" db="EMBL/GenBank/DDBJ databases">
        <title>WGS assembly of Corymbia citriodora subspecies variegata.</title>
        <authorList>
            <person name="Barry K."/>
            <person name="Hundley H."/>
            <person name="Shu S."/>
            <person name="Jenkins J."/>
            <person name="Grimwood J."/>
            <person name="Baten A."/>
        </authorList>
    </citation>
    <scope>NUCLEOTIDE SEQUENCE</scope>
    <source>
        <strain evidence="1">CV2-018</strain>
    </source>
</reference>
<proteinExistence type="predicted"/>
<evidence type="ECO:0000313" key="1">
    <source>
        <dbReference type="EMBL" id="KAF7848309.1"/>
    </source>
</evidence>
<dbReference type="Gramene" id="rna-gnl|WGS:JABURB|Cocit.L2106.1">
    <property type="protein sequence ID" value="cds-KAF7848309.1"/>
    <property type="gene ID" value="gene-BT93_L2106"/>
</dbReference>
<organism evidence="1 2">
    <name type="scientific">Corymbia citriodora subsp. variegata</name>
    <dbReference type="NCBI Taxonomy" id="360336"/>
    <lineage>
        <taxon>Eukaryota</taxon>
        <taxon>Viridiplantae</taxon>
        <taxon>Streptophyta</taxon>
        <taxon>Embryophyta</taxon>
        <taxon>Tracheophyta</taxon>
        <taxon>Spermatophyta</taxon>
        <taxon>Magnoliopsida</taxon>
        <taxon>eudicotyledons</taxon>
        <taxon>Gunneridae</taxon>
        <taxon>Pentapetalae</taxon>
        <taxon>rosids</taxon>
        <taxon>malvids</taxon>
        <taxon>Myrtales</taxon>
        <taxon>Myrtaceae</taxon>
        <taxon>Myrtoideae</taxon>
        <taxon>Eucalypteae</taxon>
        <taxon>Corymbia</taxon>
    </lineage>
</organism>
<dbReference type="EMBL" id="MU090186">
    <property type="protein sequence ID" value="KAF7848309.1"/>
    <property type="molecule type" value="Genomic_DNA"/>
</dbReference>
<dbReference type="AlphaFoldDB" id="A0A8T0CQG8"/>
<accession>A0A8T0CQG8</accession>
<gene>
    <name evidence="1" type="ORF">BT93_L2106</name>
</gene>
<protein>
    <submittedName>
        <fullName evidence="1">Uncharacterized protein</fullName>
    </submittedName>
</protein>